<proteinExistence type="predicted"/>
<name>A0A1S8S761_CLOBE</name>
<organism evidence="1 2">
    <name type="scientific">Clostridium beijerinckii</name>
    <name type="common">Clostridium MP</name>
    <dbReference type="NCBI Taxonomy" id="1520"/>
    <lineage>
        <taxon>Bacteria</taxon>
        <taxon>Bacillati</taxon>
        <taxon>Bacillota</taxon>
        <taxon>Clostridia</taxon>
        <taxon>Eubacteriales</taxon>
        <taxon>Clostridiaceae</taxon>
        <taxon>Clostridium</taxon>
    </lineage>
</organism>
<dbReference type="AlphaFoldDB" id="A0A1S8S761"/>
<accession>A0A1S8S761</accession>
<dbReference type="EMBL" id="LZZI01000038">
    <property type="protein sequence ID" value="OOM61267.1"/>
    <property type="molecule type" value="Genomic_DNA"/>
</dbReference>
<sequence length="251" mass="29000">MDNKDVFNKESFALLLEKAKGNRSINQYANETRVSAAHISRFLREMIDAPPTPETISKLAAEAYNEVTYQDLMIAAGHLAEQYNDDDMEAREDSVGQEKASIIKDSPINHRNEIIFLEKKFIQIILADLYNKSFAWSIEKSEKLRNGGRGFYMPDMTVNIDYDGYKKWYFEFKAISNDRNFMSTMLFQHLYGTIAMSELLPTDKFTIVVNSEKAYEALLNRPPVSLRANLYIMLINLDKGEVIKEEQLCKY</sequence>
<dbReference type="Proteomes" id="UP000190973">
    <property type="component" value="Unassembled WGS sequence"/>
</dbReference>
<comment type="caution">
    <text evidence="1">The sequence shown here is derived from an EMBL/GenBank/DDBJ whole genome shotgun (WGS) entry which is preliminary data.</text>
</comment>
<dbReference type="RefSeq" id="WP_077838961.1">
    <property type="nucleotide sequence ID" value="NZ_JABTAE010000001.1"/>
</dbReference>
<evidence type="ECO:0000313" key="1">
    <source>
        <dbReference type="EMBL" id="OOM61267.1"/>
    </source>
</evidence>
<protein>
    <submittedName>
        <fullName evidence="1">Uncharacterized protein</fullName>
    </submittedName>
</protein>
<reference evidence="1 2" key="1">
    <citation type="submission" date="2016-05" db="EMBL/GenBank/DDBJ databases">
        <title>Microbial solvent formation.</title>
        <authorList>
            <person name="Poehlein A."/>
            <person name="Montoya Solano J.D."/>
            <person name="Flitsch S."/>
            <person name="Krabben P."/>
            <person name="Duerre P."/>
            <person name="Daniel R."/>
        </authorList>
    </citation>
    <scope>NUCLEOTIDE SEQUENCE [LARGE SCALE GENOMIC DNA]</scope>
    <source>
        <strain evidence="1 2">DSM 53</strain>
    </source>
</reference>
<evidence type="ECO:0000313" key="2">
    <source>
        <dbReference type="Proteomes" id="UP000190973"/>
    </source>
</evidence>
<gene>
    <name evidence="1" type="ORF">CLBCK_24010</name>
</gene>